<reference evidence="1 2" key="1">
    <citation type="journal article" date="2012" name="J. Bacteriol.">
        <title>Draft Genome Sequence of Mesorhizobium alhagi CCNWXJ12-2T, a Novel Salt-Resistant Species Isolated from the Desert of Northwestern China.</title>
        <authorList>
            <person name="Zhou M."/>
            <person name="Chen W."/>
            <person name="Chen H."/>
            <person name="Wei G."/>
        </authorList>
    </citation>
    <scope>NUCLEOTIDE SEQUENCE [LARGE SCALE GENOMIC DNA]</scope>
    <source>
        <strain evidence="1 2">CCNWXJ12-2</strain>
    </source>
</reference>
<dbReference type="AlphaFoldDB" id="H0I3C7"/>
<evidence type="ECO:0008006" key="3">
    <source>
        <dbReference type="Google" id="ProtNLM"/>
    </source>
</evidence>
<protein>
    <recommendedName>
        <fullName evidence="3">Transmembrane protein</fullName>
    </recommendedName>
</protein>
<evidence type="ECO:0000313" key="2">
    <source>
        <dbReference type="Proteomes" id="UP000003250"/>
    </source>
</evidence>
<gene>
    <name evidence="1" type="ORF">MAXJ12_34959</name>
</gene>
<proteinExistence type="predicted"/>
<dbReference type="Proteomes" id="UP000003250">
    <property type="component" value="Unassembled WGS sequence"/>
</dbReference>
<dbReference type="EMBL" id="AHAM01000319">
    <property type="protein sequence ID" value="EHK52523.1"/>
    <property type="molecule type" value="Genomic_DNA"/>
</dbReference>
<sequence length="155" mass="17470">MPTHTAEDVNRRIRQETESRIAYYADRPDEIARRLGELDREWDIERAIEANASTLALAGVALGVTSDRRWLALPALVTGFLLQHAIQGWCPPVPVLRRLGFRTAREIEQERYALMALRGDFDELDKGGSKLDRVLQAVGLRKLFQKTRSAEAGGD</sequence>
<name>H0I3C7_9HYPH</name>
<keyword evidence="2" id="KW-1185">Reference proteome</keyword>
<dbReference type="PATRIC" id="fig|1107882.3.peg.6736"/>
<evidence type="ECO:0000313" key="1">
    <source>
        <dbReference type="EMBL" id="EHK52523.1"/>
    </source>
</evidence>
<organism evidence="1 2">
    <name type="scientific">Mesorhizobium alhagi CCNWXJ12-2</name>
    <dbReference type="NCBI Taxonomy" id="1107882"/>
    <lineage>
        <taxon>Bacteria</taxon>
        <taxon>Pseudomonadati</taxon>
        <taxon>Pseudomonadota</taxon>
        <taxon>Alphaproteobacteria</taxon>
        <taxon>Hyphomicrobiales</taxon>
        <taxon>Phyllobacteriaceae</taxon>
        <taxon>Allomesorhizobium</taxon>
    </lineage>
</organism>
<dbReference type="Gene3D" id="6.10.140.1340">
    <property type="match status" value="1"/>
</dbReference>
<accession>H0I3C7</accession>